<comment type="caution">
    <text evidence="10">The sequence shown here is derived from an EMBL/GenBank/DDBJ whole genome shotgun (WGS) entry which is preliminary data.</text>
</comment>
<feature type="transmembrane region" description="Helical" evidence="7">
    <location>
        <begin position="420"/>
        <end position="442"/>
    </location>
</feature>
<dbReference type="PANTHER" id="PTHR10590">
    <property type="entry name" value="SODIUM/NUCLEOSIDE COTRANSPORTER"/>
    <property type="match status" value="1"/>
</dbReference>
<evidence type="ECO:0000256" key="4">
    <source>
        <dbReference type="ARBA" id="ARBA00022692"/>
    </source>
</evidence>
<feature type="transmembrane region" description="Helical" evidence="7">
    <location>
        <begin position="27"/>
        <end position="46"/>
    </location>
</feature>
<feature type="domain" description="Concentrative nucleoside transporter C-terminal" evidence="9">
    <location>
        <begin position="198"/>
        <end position="439"/>
    </location>
</feature>
<evidence type="ECO:0000259" key="8">
    <source>
        <dbReference type="Pfam" id="PF01773"/>
    </source>
</evidence>
<reference evidence="10 11" key="1">
    <citation type="journal article" date="2018" name="Int. J. Syst. Evol. Microbiol.">
        <title>Bifidobacterium catulorum sp. nov., a novel taxon from the faeces of the baby common marmoset (Callithrix jacchus).</title>
        <authorList>
            <person name="Modesto M."/>
            <person name="Michelini S."/>
            <person name="Oki K."/>
            <person name="Biavati B."/>
            <person name="Watanabe K."/>
            <person name="Mattarelli P."/>
        </authorList>
    </citation>
    <scope>NUCLEOTIDE SEQUENCE [LARGE SCALE GENOMIC DNA]</scope>
    <source>
        <strain evidence="10 11">MRM 8.19</strain>
    </source>
</reference>
<feature type="transmembrane region" description="Helical" evidence="7">
    <location>
        <begin position="58"/>
        <end position="82"/>
    </location>
</feature>
<dbReference type="RefSeq" id="WP_109137754.1">
    <property type="nucleotide sequence ID" value="NZ_QFFN01000024.1"/>
</dbReference>
<dbReference type="GO" id="GO:0005886">
    <property type="term" value="C:plasma membrane"/>
    <property type="evidence" value="ECO:0007669"/>
    <property type="project" value="UniProtKB-SubCell"/>
</dbReference>
<feature type="transmembrane region" description="Helical" evidence="7">
    <location>
        <begin position="382"/>
        <end position="408"/>
    </location>
</feature>
<keyword evidence="6 7" id="KW-0472">Membrane</keyword>
<evidence type="ECO:0000313" key="10">
    <source>
        <dbReference type="EMBL" id="PWG59355.1"/>
    </source>
</evidence>
<keyword evidence="4 7" id="KW-0812">Transmembrane</keyword>
<dbReference type="OrthoDB" id="9766455at2"/>
<dbReference type="Proteomes" id="UP000245753">
    <property type="component" value="Unassembled WGS sequence"/>
</dbReference>
<feature type="transmembrane region" description="Helical" evidence="7">
    <location>
        <begin position="323"/>
        <end position="341"/>
    </location>
</feature>
<evidence type="ECO:0000256" key="1">
    <source>
        <dbReference type="ARBA" id="ARBA00004651"/>
    </source>
</evidence>
<keyword evidence="3" id="KW-1003">Cell membrane</keyword>
<organism evidence="10 11">
    <name type="scientific">Bifidobacterium catulorum</name>
    <dbReference type="NCBI Taxonomy" id="1630173"/>
    <lineage>
        <taxon>Bacteria</taxon>
        <taxon>Bacillati</taxon>
        <taxon>Actinomycetota</taxon>
        <taxon>Actinomycetes</taxon>
        <taxon>Bifidobacteriales</taxon>
        <taxon>Bifidobacteriaceae</taxon>
        <taxon>Bifidobacterium</taxon>
    </lineage>
</organism>
<keyword evidence="5 7" id="KW-1133">Transmembrane helix</keyword>
<keyword evidence="11" id="KW-1185">Reference proteome</keyword>
<sequence>MYLAINILGLVVFLALGWVFSHNRKGIDYRSVGCMLALNLVIAWFLTSFEWGRAAVKAAADGFAAIVNISYKGVNFALANWVGADGTNPAPVNFIASALLPILLIVPLFDILTYIGFLPWVIKWIGRGLSFVTRRPKFETFYAVEMMFLGNTEALAVSKVQLQRMKAGRNVTLAMMSMSCVTAAIIGSYIQMVPGEFVITAIPLNCINALIVSHMLYPVEVTKDEDVIYSLGDPASEDDVVELTAEEQTAKDKAIEEYKALPWYKKLLKHDPSKPVKEPFFSFLGDSILGSGKLILIITANVVAFVALAALIDAGLGMIWDKLSLESILGVIMYVPAWLMGLDPGTAWEFSQLMGLKLVTNEFVVMGQITGEVATYAAHYKAVLTVFITSFANFSTLGMVIGCFKGIVDKEKNDAISKQVGRMLLSGILVSLLSAATVGLFVW</sequence>
<feature type="transmembrane region" description="Helical" evidence="7">
    <location>
        <begin position="294"/>
        <end position="316"/>
    </location>
</feature>
<dbReference type="InterPro" id="IPR011657">
    <property type="entry name" value="CNT_C_dom"/>
</dbReference>
<gene>
    <name evidence="10" type="ORF">DF200_08005</name>
</gene>
<dbReference type="InterPro" id="IPR002668">
    <property type="entry name" value="CNT_N_dom"/>
</dbReference>
<evidence type="ECO:0000259" key="9">
    <source>
        <dbReference type="Pfam" id="PF07662"/>
    </source>
</evidence>
<protein>
    <submittedName>
        <fullName evidence="10">Nucleoside transporter</fullName>
    </submittedName>
</protein>
<evidence type="ECO:0000256" key="7">
    <source>
        <dbReference type="SAM" id="Phobius"/>
    </source>
</evidence>
<feature type="domain" description="Concentrative nucleoside transporter N-terminal" evidence="8">
    <location>
        <begin position="8"/>
        <end position="79"/>
    </location>
</feature>
<evidence type="ECO:0000313" key="11">
    <source>
        <dbReference type="Proteomes" id="UP000245753"/>
    </source>
</evidence>
<feature type="transmembrane region" description="Helical" evidence="7">
    <location>
        <begin position="94"/>
        <end position="117"/>
    </location>
</feature>
<dbReference type="EMBL" id="QFFN01000024">
    <property type="protein sequence ID" value="PWG59355.1"/>
    <property type="molecule type" value="Genomic_DNA"/>
</dbReference>
<dbReference type="InterPro" id="IPR008276">
    <property type="entry name" value="C_nuclsd_transpt"/>
</dbReference>
<comment type="subcellular location">
    <subcellularLocation>
        <location evidence="1">Cell membrane</location>
        <topology evidence="1">Multi-pass membrane protein</topology>
    </subcellularLocation>
</comment>
<evidence type="ECO:0000256" key="3">
    <source>
        <dbReference type="ARBA" id="ARBA00022475"/>
    </source>
</evidence>
<evidence type="ECO:0000256" key="5">
    <source>
        <dbReference type="ARBA" id="ARBA00022989"/>
    </source>
</evidence>
<dbReference type="GO" id="GO:0015293">
    <property type="term" value="F:symporter activity"/>
    <property type="evidence" value="ECO:0007669"/>
    <property type="project" value="TreeGrafter"/>
</dbReference>
<feature type="transmembrane region" description="Helical" evidence="7">
    <location>
        <begin position="171"/>
        <end position="190"/>
    </location>
</feature>
<accession>A0A2U2MR57</accession>
<name>A0A2U2MR57_9BIFI</name>
<evidence type="ECO:0000256" key="6">
    <source>
        <dbReference type="ARBA" id="ARBA00023136"/>
    </source>
</evidence>
<dbReference type="PANTHER" id="PTHR10590:SF19">
    <property type="entry name" value="PURINE NUCLEOSIDE TRANSPORT PROTEIN NUPG"/>
    <property type="match status" value="1"/>
</dbReference>
<dbReference type="GO" id="GO:0005337">
    <property type="term" value="F:nucleoside transmembrane transporter activity"/>
    <property type="evidence" value="ECO:0007669"/>
    <property type="project" value="InterPro"/>
</dbReference>
<evidence type="ECO:0000256" key="2">
    <source>
        <dbReference type="ARBA" id="ARBA00009033"/>
    </source>
</evidence>
<dbReference type="Pfam" id="PF07662">
    <property type="entry name" value="Nucleos_tra2_C"/>
    <property type="match status" value="1"/>
</dbReference>
<comment type="similarity">
    <text evidence="2">Belongs to the concentrative nucleoside transporter (CNT) (TC 2.A.41) family.</text>
</comment>
<dbReference type="AlphaFoldDB" id="A0A2U2MR57"/>
<dbReference type="Pfam" id="PF01773">
    <property type="entry name" value="Nucleos_tra2_N"/>
    <property type="match status" value="1"/>
</dbReference>
<proteinExistence type="inferred from homology"/>